<dbReference type="InterPro" id="IPR029063">
    <property type="entry name" value="SAM-dependent_MTases_sf"/>
</dbReference>
<dbReference type="Proteomes" id="UP001235840">
    <property type="component" value="Unassembled WGS sequence"/>
</dbReference>
<comment type="caution">
    <text evidence="2">The sequence shown here is derived from an EMBL/GenBank/DDBJ whole genome shotgun (WGS) entry which is preliminary data.</text>
</comment>
<dbReference type="SUPFAM" id="SSF53335">
    <property type="entry name" value="S-adenosyl-L-methionine-dependent methyltransferases"/>
    <property type="match status" value="1"/>
</dbReference>
<reference evidence="2 3" key="1">
    <citation type="submission" date="2023-07" db="EMBL/GenBank/DDBJ databases">
        <title>Genomic Encyclopedia of Type Strains, Phase IV (KMG-IV): sequencing the most valuable type-strain genomes for metagenomic binning, comparative biology and taxonomic classification.</title>
        <authorList>
            <person name="Goeker M."/>
        </authorList>
    </citation>
    <scope>NUCLEOTIDE SEQUENCE [LARGE SCALE GENOMIC DNA]</scope>
    <source>
        <strain evidence="2 3">DSM 12751</strain>
    </source>
</reference>
<protein>
    <submittedName>
        <fullName evidence="2">Ubiquinone/menaquinone biosynthesis C-methylase UbiE</fullName>
    </submittedName>
</protein>
<dbReference type="InterPro" id="IPR013216">
    <property type="entry name" value="Methyltransf_11"/>
</dbReference>
<dbReference type="Pfam" id="PF08241">
    <property type="entry name" value="Methyltransf_11"/>
    <property type="match status" value="1"/>
</dbReference>
<feature type="domain" description="Methyltransferase type 11" evidence="1">
    <location>
        <begin position="49"/>
        <end position="165"/>
    </location>
</feature>
<keyword evidence="2" id="KW-0830">Ubiquinone</keyword>
<accession>A0ABT9W5E7</accession>
<dbReference type="RefSeq" id="WP_307398224.1">
    <property type="nucleotide sequence ID" value="NZ_BAAADK010000040.1"/>
</dbReference>
<gene>
    <name evidence="2" type="ORF">J2S11_004433</name>
</gene>
<evidence type="ECO:0000313" key="2">
    <source>
        <dbReference type="EMBL" id="MDQ0168471.1"/>
    </source>
</evidence>
<dbReference type="CDD" id="cd02440">
    <property type="entry name" value="AdoMet_MTases"/>
    <property type="match status" value="1"/>
</dbReference>
<organism evidence="2 3">
    <name type="scientific">Caldalkalibacillus horti</name>
    <dbReference type="NCBI Taxonomy" id="77523"/>
    <lineage>
        <taxon>Bacteria</taxon>
        <taxon>Bacillati</taxon>
        <taxon>Bacillota</taxon>
        <taxon>Bacilli</taxon>
        <taxon>Bacillales</taxon>
        <taxon>Bacillaceae</taxon>
        <taxon>Caldalkalibacillus</taxon>
    </lineage>
</organism>
<dbReference type="EMBL" id="JAUSTY010000033">
    <property type="protein sequence ID" value="MDQ0168471.1"/>
    <property type="molecule type" value="Genomic_DNA"/>
</dbReference>
<keyword evidence="3" id="KW-1185">Reference proteome</keyword>
<sequence>MSNLLKSRFFHQSDLKAEHFIFPLPQTWWSRIYEYAWASQFVEEEDIALDAACGMSHPFKFHLAGRCKEVFACDLDPKIESLVDVKQAIENDFGPGSLATLSNKELEDIKRIQFKQANLTQLPYESSSFTKVFCISVFEHLSPNDRLATLQEFKRTLKKNGLIVLTFDYPTIQIKELASLVSEVGLSFAGEVSTEIPNDVLFNDLWGRLYCYRSVLCHA</sequence>
<dbReference type="Gene3D" id="3.40.50.150">
    <property type="entry name" value="Vaccinia Virus protein VP39"/>
    <property type="match status" value="1"/>
</dbReference>
<evidence type="ECO:0000313" key="3">
    <source>
        <dbReference type="Proteomes" id="UP001235840"/>
    </source>
</evidence>
<name>A0ABT9W5E7_9BACI</name>
<evidence type="ECO:0000259" key="1">
    <source>
        <dbReference type="Pfam" id="PF08241"/>
    </source>
</evidence>
<proteinExistence type="predicted"/>